<dbReference type="Proteomes" id="UP000002742">
    <property type="component" value="Chromosome"/>
</dbReference>
<name>C6WY70_METML</name>
<dbReference type="EMBL" id="CP001672">
    <property type="protein sequence ID" value="ACT46966.1"/>
    <property type="molecule type" value="Genomic_DNA"/>
</dbReference>
<dbReference type="STRING" id="583345.Mmol_0055"/>
<dbReference type="HOGENOM" id="CLU_3345814_0_0_4"/>
<dbReference type="KEGG" id="mmb:Mmol_0055"/>
<organism evidence="1 2">
    <name type="scientific">Methylotenera mobilis (strain JLW8 / ATCC BAA-1282 / DSM 17540)</name>
    <dbReference type="NCBI Taxonomy" id="583345"/>
    <lineage>
        <taxon>Bacteria</taxon>
        <taxon>Pseudomonadati</taxon>
        <taxon>Pseudomonadota</taxon>
        <taxon>Betaproteobacteria</taxon>
        <taxon>Nitrosomonadales</taxon>
        <taxon>Methylophilaceae</taxon>
        <taxon>Methylotenera</taxon>
    </lineage>
</organism>
<proteinExistence type="predicted"/>
<accession>C6WY70</accession>
<protein>
    <submittedName>
        <fullName evidence="1">Uncharacterized protein</fullName>
    </submittedName>
</protein>
<keyword evidence="2" id="KW-1185">Reference proteome</keyword>
<evidence type="ECO:0000313" key="2">
    <source>
        <dbReference type="Proteomes" id="UP000002742"/>
    </source>
</evidence>
<gene>
    <name evidence="1" type="ordered locus">Mmol_0055</name>
</gene>
<dbReference type="AlphaFoldDB" id="C6WY70"/>
<reference evidence="1 2" key="2">
    <citation type="journal article" date="2011" name="J. Bacteriol.">
        <title>Genomes of three methylotrophs from a single niche uncover genetic and metabolic divergence of Methylophilaceae.</title>
        <authorList>
            <person name="Lapidus A."/>
            <person name="Clum A."/>
            <person name="Labutti K."/>
            <person name="Kaluzhnaya M.G."/>
            <person name="Lim S."/>
            <person name="Beck D.A."/>
            <person name="Glavina Del Rio T."/>
            <person name="Nolan M."/>
            <person name="Mavromatis K."/>
            <person name="Huntemann M."/>
            <person name="Lucas S."/>
            <person name="Lidstrom M.E."/>
            <person name="Ivanova N."/>
            <person name="Chistoserdova L."/>
        </authorList>
    </citation>
    <scope>NUCLEOTIDE SEQUENCE [LARGE SCALE GENOMIC DNA]</scope>
    <source>
        <strain evidence="2">JLW8 / ATCC BAA-1282 / DSM 17540</strain>
    </source>
</reference>
<sequence length="37" mass="4245">MKSKPTVTKIAIRFIDTFNKLISIINVNQHKIAYNLA</sequence>
<reference evidence="2" key="1">
    <citation type="submission" date="2009-07" db="EMBL/GenBank/DDBJ databases">
        <title>Complete sequence of Methylotenera mobilis JLW8.</title>
        <authorList>
            <consortium name="US DOE Joint Genome Institute"/>
            <person name="Lucas S."/>
            <person name="Copeland A."/>
            <person name="Lapidus A."/>
            <person name="Glavina del Rio T."/>
            <person name="Tice H."/>
            <person name="Bruce D."/>
            <person name="Goodwin L."/>
            <person name="Pitluck S."/>
            <person name="LaButti K.M."/>
            <person name="Clum A."/>
            <person name="Larimer F."/>
            <person name="Land M."/>
            <person name="Hauser L."/>
            <person name="Kyrpides N."/>
            <person name="Mikhailova N."/>
            <person name="Kayluzhnaya M."/>
            <person name="Chistoserdova L."/>
        </authorList>
    </citation>
    <scope>NUCLEOTIDE SEQUENCE [LARGE SCALE GENOMIC DNA]</scope>
    <source>
        <strain evidence="2">JLW8 / ATCC BAA-1282 / DSM 17540</strain>
    </source>
</reference>
<evidence type="ECO:0000313" key="1">
    <source>
        <dbReference type="EMBL" id="ACT46966.1"/>
    </source>
</evidence>